<dbReference type="VEuPathDB" id="FungiDB:BO83DRAFT_416668"/>
<proteinExistence type="predicted"/>
<dbReference type="EMBL" id="MSFU01000010">
    <property type="protein sequence ID" value="PWY74817.1"/>
    <property type="molecule type" value="Genomic_DNA"/>
</dbReference>
<comment type="caution">
    <text evidence="1">The sequence shown here is derived from an EMBL/GenBank/DDBJ whole genome shotgun (WGS) entry which is preliminary data.</text>
</comment>
<dbReference type="AlphaFoldDB" id="A0A317VP20"/>
<keyword evidence="2" id="KW-1185">Reference proteome</keyword>
<evidence type="ECO:0000313" key="2">
    <source>
        <dbReference type="Proteomes" id="UP000246171"/>
    </source>
</evidence>
<dbReference type="RefSeq" id="XP_025388912.1">
    <property type="nucleotide sequence ID" value="XM_025534711.1"/>
</dbReference>
<name>A0A317VP20_ASPEC</name>
<accession>A0A317VP20</accession>
<sequence>MGSFLYLNLGVPKTLIYSAVLEVLEATTRLMAAANPQFPTTGASEELRKPPVTPWMIETPPIKLDTGNSSIAIGLEGAGRSGKLVDKTFRPTGRVIMSLVKWRKERKTGSLVRSTTAS</sequence>
<reference evidence="1" key="1">
    <citation type="submission" date="2016-12" db="EMBL/GenBank/DDBJ databases">
        <title>The genomes of Aspergillus section Nigri reveals drivers in fungal speciation.</title>
        <authorList>
            <consortium name="DOE Joint Genome Institute"/>
            <person name="Vesth T.C."/>
            <person name="Nybo J."/>
            <person name="Theobald S."/>
            <person name="Brandl J."/>
            <person name="Frisvad J.C."/>
            <person name="Nielsen K.F."/>
            <person name="Lyhne E.K."/>
            <person name="Kogle M.E."/>
            <person name="Kuo A."/>
            <person name="Riley R."/>
            <person name="Clum A."/>
            <person name="Nolan M."/>
            <person name="Lipzen A."/>
            <person name="Salamov A."/>
            <person name="Henrissat B."/>
            <person name="Wiebenga A."/>
            <person name="De vries R.P."/>
            <person name="Grigoriev I.V."/>
            <person name="Mortensen U.H."/>
            <person name="Andersen M.R."/>
            <person name="Baker S.E."/>
        </authorList>
    </citation>
    <scope>NUCLEOTIDE SEQUENCE</scope>
    <source>
        <strain evidence="1">CBS 122712</strain>
    </source>
</reference>
<gene>
    <name evidence="1" type="ORF">BO83DRAFT_416668</name>
</gene>
<organism evidence="1 2">
    <name type="scientific">Aspergillus eucalypticola (strain CBS 122712 / IBT 29274)</name>
    <dbReference type="NCBI Taxonomy" id="1448314"/>
    <lineage>
        <taxon>Eukaryota</taxon>
        <taxon>Fungi</taxon>
        <taxon>Dikarya</taxon>
        <taxon>Ascomycota</taxon>
        <taxon>Pezizomycotina</taxon>
        <taxon>Eurotiomycetes</taxon>
        <taxon>Eurotiomycetidae</taxon>
        <taxon>Eurotiales</taxon>
        <taxon>Aspergillaceae</taxon>
        <taxon>Aspergillus</taxon>
        <taxon>Aspergillus subgen. Circumdati</taxon>
    </lineage>
</organism>
<evidence type="ECO:0000313" key="1">
    <source>
        <dbReference type="EMBL" id="PWY74817.1"/>
    </source>
</evidence>
<protein>
    <submittedName>
        <fullName evidence="1">Uncharacterized protein</fullName>
    </submittedName>
</protein>
<dbReference type="Proteomes" id="UP000246171">
    <property type="component" value="Unassembled WGS sequence"/>
</dbReference>
<dbReference type="GeneID" id="37056673"/>